<dbReference type="AlphaFoldDB" id="A0A7T6Z877"/>
<dbReference type="GO" id="GO:0046951">
    <property type="term" value="P:ketone body biosynthetic process"/>
    <property type="evidence" value="ECO:0007669"/>
    <property type="project" value="TreeGrafter"/>
</dbReference>
<feature type="domain" description="Pyruvate carboxyltransferase" evidence="4">
    <location>
        <begin position="9"/>
        <end position="277"/>
    </location>
</feature>
<evidence type="ECO:0000313" key="6">
    <source>
        <dbReference type="Proteomes" id="UP000595349"/>
    </source>
</evidence>
<keyword evidence="6" id="KW-1185">Reference proteome</keyword>
<dbReference type="InterPro" id="IPR013785">
    <property type="entry name" value="Aldolase_TIM"/>
</dbReference>
<dbReference type="PANTHER" id="PTHR42738">
    <property type="entry name" value="HYDROXYMETHYLGLUTARYL-COA LYASE"/>
    <property type="match status" value="1"/>
</dbReference>
<dbReference type="Pfam" id="PF00682">
    <property type="entry name" value="HMGL-like"/>
    <property type="match status" value="1"/>
</dbReference>
<dbReference type="EMBL" id="CP054706">
    <property type="protein sequence ID" value="QQK78654.1"/>
    <property type="molecule type" value="Genomic_DNA"/>
</dbReference>
<evidence type="ECO:0000256" key="3">
    <source>
        <dbReference type="ARBA" id="ARBA00023239"/>
    </source>
</evidence>
<dbReference type="NCBIfam" id="NF004283">
    <property type="entry name" value="PRK05692.1"/>
    <property type="match status" value="1"/>
</dbReference>
<organism evidence="5 6">
    <name type="scientific">Salicibibacter cibi</name>
    <dbReference type="NCBI Taxonomy" id="2743001"/>
    <lineage>
        <taxon>Bacteria</taxon>
        <taxon>Bacillati</taxon>
        <taxon>Bacillota</taxon>
        <taxon>Bacilli</taxon>
        <taxon>Bacillales</taxon>
        <taxon>Bacillaceae</taxon>
        <taxon>Salicibibacter</taxon>
    </lineage>
</organism>
<sequence length="309" mass="33541">MNWNFSDFVEIQDVCPRDGLQMETNIISTDKKVELINALSNTGISAIQVTSTVHPKAVPQLSDAEEVMEKINRKPGVSYSVLVPNERGAERAIPMKADEWELMLSVTESHSLSNANKTVDEGIKEHERVARLAKKNGDIKIRGAMATAFGCPFEGKVPFENILYVAQAYYSMGIRSMAVADTIGTADPKLVYTVMEKLKNHFPDVAFSLHLHNTRGLAIANILAGIDAGVRSFDAALGGIGGCPFAPGATGNVATEDVVHMLDLMGINNGIHLRDLLETANELKQTVDHDLDSAVYRAGPSHSRLSTLK</sequence>
<dbReference type="GO" id="GO:0004419">
    <property type="term" value="F:hydroxymethylglutaryl-CoA lyase activity"/>
    <property type="evidence" value="ECO:0007669"/>
    <property type="project" value="TreeGrafter"/>
</dbReference>
<gene>
    <name evidence="5" type="ORF">HUG20_01190</name>
</gene>
<evidence type="ECO:0000256" key="2">
    <source>
        <dbReference type="ARBA" id="ARBA00022723"/>
    </source>
</evidence>
<dbReference type="FunFam" id="3.20.20.70:FF:000071">
    <property type="entry name" value="Hydroxymethylglutaryl-CoA lyase"/>
    <property type="match status" value="1"/>
</dbReference>
<dbReference type="InterPro" id="IPR043594">
    <property type="entry name" value="HMGL"/>
</dbReference>
<dbReference type="InterPro" id="IPR000891">
    <property type="entry name" value="PYR_CT"/>
</dbReference>
<dbReference type="SUPFAM" id="SSF51569">
    <property type="entry name" value="Aldolase"/>
    <property type="match status" value="1"/>
</dbReference>
<evidence type="ECO:0000259" key="4">
    <source>
        <dbReference type="PROSITE" id="PS50991"/>
    </source>
</evidence>
<dbReference type="GO" id="GO:0006552">
    <property type="term" value="P:L-leucine catabolic process"/>
    <property type="evidence" value="ECO:0007669"/>
    <property type="project" value="TreeGrafter"/>
</dbReference>
<comment type="similarity">
    <text evidence="1">Belongs to the HMG-CoA lyase family.</text>
</comment>
<proteinExistence type="inferred from homology"/>
<dbReference type="CDD" id="cd07938">
    <property type="entry name" value="DRE_TIM_HMGL"/>
    <property type="match status" value="1"/>
</dbReference>
<reference evidence="5 6" key="1">
    <citation type="submission" date="2020-06" db="EMBL/GenBank/DDBJ databases">
        <title>Genomic analysis of Salicibibacter sp. NKC21-4.</title>
        <authorList>
            <person name="Oh Y.J."/>
        </authorList>
    </citation>
    <scope>NUCLEOTIDE SEQUENCE [LARGE SCALE GENOMIC DNA]</scope>
    <source>
        <strain evidence="5 6">NKC21-4</strain>
    </source>
</reference>
<keyword evidence="3 5" id="KW-0456">Lyase</keyword>
<name>A0A7T6Z877_9BACI</name>
<dbReference type="KEGG" id="scib:HUG20_01190"/>
<dbReference type="RefSeq" id="WP_200087096.1">
    <property type="nucleotide sequence ID" value="NZ_CP054706.1"/>
</dbReference>
<keyword evidence="2" id="KW-0479">Metal-binding</keyword>
<dbReference type="PANTHER" id="PTHR42738:SF7">
    <property type="entry name" value="HYDROXYMETHYLGLUTARYL-COA LYASE"/>
    <property type="match status" value="1"/>
</dbReference>
<evidence type="ECO:0000313" key="5">
    <source>
        <dbReference type="EMBL" id="QQK78654.1"/>
    </source>
</evidence>
<dbReference type="Proteomes" id="UP000595349">
    <property type="component" value="Chromosome"/>
</dbReference>
<protein>
    <submittedName>
        <fullName evidence="5">Hydroxymethylglutaryl-CoA lyase</fullName>
    </submittedName>
</protein>
<dbReference type="GO" id="GO:0046872">
    <property type="term" value="F:metal ion binding"/>
    <property type="evidence" value="ECO:0007669"/>
    <property type="project" value="UniProtKB-KW"/>
</dbReference>
<evidence type="ECO:0000256" key="1">
    <source>
        <dbReference type="ARBA" id="ARBA00009405"/>
    </source>
</evidence>
<accession>A0A7T6Z877</accession>
<dbReference type="Gene3D" id="3.20.20.70">
    <property type="entry name" value="Aldolase class I"/>
    <property type="match status" value="1"/>
</dbReference>
<dbReference type="PROSITE" id="PS50991">
    <property type="entry name" value="PYR_CT"/>
    <property type="match status" value="1"/>
</dbReference>